<dbReference type="GO" id="GO:0051536">
    <property type="term" value="F:iron-sulfur cluster binding"/>
    <property type="evidence" value="ECO:0007669"/>
    <property type="project" value="UniProtKB-KW"/>
</dbReference>
<keyword evidence="4" id="KW-0411">Iron-sulfur</keyword>
<dbReference type="Pfam" id="PF04879">
    <property type="entry name" value="Molybdop_Fe4S4"/>
    <property type="match status" value="1"/>
</dbReference>
<sequence length="742" mass="80097">MVDSPNETAETRYGICKVCWAGCPVEVTVEDGRATKVVGDRQSPIYGGYTCPKGRAMPEAHYSPTRVLRPRKRMPDGSYIEIPMAQAIEEIAQRLEAIMEKHGPETIAVYPGNGNLTNPINPVIGAMFIMAMGTYPDRFFSVQTIDQAGKVIAQALHGRWMAGPQPFSTAKTWIMVGTNPVISKQGVMVNPGQTLKQAVKGGMKLIVIDPRATESTAHAFLHIAPQPGQDASILAGILRVILTEKLYDAQFVADNAIGIETLMAAVAPFTPEHVASVAGIAAEDVVLAARTFAEAESGCVVTATGAHFPLHGTLCEYLALSLNTVCGRWVRAGQPHAQPHVLLPDVPIHAQPYAPYQPWDHSRPSRINALPQTVVGAPTGTLPDEILTPGPGQVRALICSGSNPAVSLPDQNRAGRALSSLDLLVAIDVEMSNTARMADYVIPDRMALETPACSQFSESMKYYGIWTGGYEMPYAHYAAPVVAPPAGSDTIESWEFFYELARRLGKQIVYYGNAAGTGQHWDKPPVPFTLPLDRRPTTEEMFEAMCAGSRVPLEEVKQYIHGKVYDELDITVLPRAADCDAMLQLGDPTMMAELAAVFERRGDTANPSADFPLMLIPRRANDMMNSIGRTNPKLAARRSHNPAYLNPADLDRFGLASGDVISIRSEHGEIKGVVEAEPRLRPGTLSMSHCFGTNPDEADDPLGQGGCTSRLMDANAAFDPVFGQPRMGAIPVRIEAVAVAAT</sequence>
<evidence type="ECO:0000256" key="3">
    <source>
        <dbReference type="ARBA" id="ARBA00023004"/>
    </source>
</evidence>
<comment type="similarity">
    <text evidence="1">Belongs to the prokaryotic molybdopterin-containing oxidoreductase family.</text>
</comment>
<dbReference type="GO" id="GO:0046872">
    <property type="term" value="F:metal ion binding"/>
    <property type="evidence" value="ECO:0007669"/>
    <property type="project" value="UniProtKB-KW"/>
</dbReference>
<evidence type="ECO:0000256" key="2">
    <source>
        <dbReference type="ARBA" id="ARBA00022723"/>
    </source>
</evidence>
<dbReference type="InterPro" id="IPR006656">
    <property type="entry name" value="Mopterin_OxRdtase"/>
</dbReference>
<dbReference type="RefSeq" id="WP_183955805.1">
    <property type="nucleotide sequence ID" value="NZ_JACIEB010000005.1"/>
</dbReference>
<proteinExistence type="inferred from homology"/>
<keyword evidence="2" id="KW-0479">Metal-binding</keyword>
<evidence type="ECO:0000259" key="5">
    <source>
        <dbReference type="PROSITE" id="PS51669"/>
    </source>
</evidence>
<name>A0A7W6GPT4_9SPHN</name>
<protein>
    <submittedName>
        <fullName evidence="6">Anaerobic selenocysteine-containing dehydrogenase</fullName>
    </submittedName>
</protein>
<dbReference type="Proteomes" id="UP000552757">
    <property type="component" value="Unassembled WGS sequence"/>
</dbReference>
<dbReference type="SUPFAM" id="SSF50692">
    <property type="entry name" value="ADC-like"/>
    <property type="match status" value="1"/>
</dbReference>
<evidence type="ECO:0000256" key="1">
    <source>
        <dbReference type="ARBA" id="ARBA00010312"/>
    </source>
</evidence>
<evidence type="ECO:0000256" key="4">
    <source>
        <dbReference type="ARBA" id="ARBA00023014"/>
    </source>
</evidence>
<comment type="caution">
    <text evidence="6">The sequence shown here is derived from an EMBL/GenBank/DDBJ whole genome shotgun (WGS) entry which is preliminary data.</text>
</comment>
<feature type="domain" description="4Fe-4S Mo/W bis-MGD-type" evidence="5">
    <location>
        <begin position="9"/>
        <end position="65"/>
    </location>
</feature>
<dbReference type="Gene3D" id="2.20.25.90">
    <property type="entry name" value="ADC-like domains"/>
    <property type="match status" value="1"/>
</dbReference>
<organism evidence="6 7">
    <name type="scientific">Sphingobium fontiphilum</name>
    <dbReference type="NCBI Taxonomy" id="944425"/>
    <lineage>
        <taxon>Bacteria</taxon>
        <taxon>Pseudomonadati</taxon>
        <taxon>Pseudomonadota</taxon>
        <taxon>Alphaproteobacteria</taxon>
        <taxon>Sphingomonadales</taxon>
        <taxon>Sphingomonadaceae</taxon>
        <taxon>Sphingobium</taxon>
    </lineage>
</organism>
<keyword evidence="3" id="KW-0408">Iron</keyword>
<dbReference type="PANTHER" id="PTHR43742">
    <property type="entry name" value="TRIMETHYLAMINE-N-OXIDE REDUCTASE"/>
    <property type="match status" value="1"/>
</dbReference>
<dbReference type="Gene3D" id="3.40.50.740">
    <property type="match status" value="1"/>
</dbReference>
<dbReference type="SUPFAM" id="SSF53706">
    <property type="entry name" value="Formate dehydrogenase/DMSO reductase, domains 1-3"/>
    <property type="match status" value="1"/>
</dbReference>
<dbReference type="GO" id="GO:0016491">
    <property type="term" value="F:oxidoreductase activity"/>
    <property type="evidence" value="ECO:0007669"/>
    <property type="project" value="InterPro"/>
</dbReference>
<dbReference type="Pfam" id="PF01568">
    <property type="entry name" value="Molydop_binding"/>
    <property type="match status" value="1"/>
</dbReference>
<dbReference type="PROSITE" id="PS51669">
    <property type="entry name" value="4FE4S_MOW_BIS_MGD"/>
    <property type="match status" value="1"/>
</dbReference>
<dbReference type="InterPro" id="IPR006657">
    <property type="entry name" value="MoPterin_dinucl-bd_dom"/>
</dbReference>
<dbReference type="InterPro" id="IPR050612">
    <property type="entry name" value="Prok_Mopterin_Oxidored"/>
</dbReference>
<accession>A0A7W6GPT4</accession>
<dbReference type="Pfam" id="PF00384">
    <property type="entry name" value="Molybdopterin"/>
    <property type="match status" value="1"/>
</dbReference>
<gene>
    <name evidence="6" type="ORF">GGR44_002409</name>
</gene>
<dbReference type="AlphaFoldDB" id="A0A7W6GPT4"/>
<dbReference type="InterPro" id="IPR006963">
    <property type="entry name" value="Mopterin_OxRdtase_4Fe-4S_dom"/>
</dbReference>
<dbReference type="Gene3D" id="2.40.40.20">
    <property type="match status" value="1"/>
</dbReference>
<dbReference type="PANTHER" id="PTHR43742:SF2">
    <property type="entry name" value="ASSIMILATORY NITRATE REDUCTASE CATALYTIC SUBUNIT"/>
    <property type="match status" value="1"/>
</dbReference>
<reference evidence="6 7" key="1">
    <citation type="submission" date="2020-08" db="EMBL/GenBank/DDBJ databases">
        <title>Genomic Encyclopedia of Type Strains, Phase IV (KMG-IV): sequencing the most valuable type-strain genomes for metagenomic binning, comparative biology and taxonomic classification.</title>
        <authorList>
            <person name="Goeker M."/>
        </authorList>
    </citation>
    <scope>NUCLEOTIDE SEQUENCE [LARGE SCALE GENOMIC DNA]</scope>
    <source>
        <strain evidence="6 7">DSM 29348</strain>
    </source>
</reference>
<dbReference type="InterPro" id="IPR009010">
    <property type="entry name" value="Asp_de-COase-like_dom_sf"/>
</dbReference>
<evidence type="ECO:0000313" key="6">
    <source>
        <dbReference type="EMBL" id="MBB3982743.1"/>
    </source>
</evidence>
<keyword evidence="7" id="KW-1185">Reference proteome</keyword>
<dbReference type="EMBL" id="JACIEB010000005">
    <property type="protein sequence ID" value="MBB3982743.1"/>
    <property type="molecule type" value="Genomic_DNA"/>
</dbReference>
<dbReference type="Gene3D" id="3.40.228.10">
    <property type="entry name" value="Dimethylsulfoxide Reductase, domain 2"/>
    <property type="match status" value="1"/>
</dbReference>
<dbReference type="GO" id="GO:0043546">
    <property type="term" value="F:molybdopterin cofactor binding"/>
    <property type="evidence" value="ECO:0007669"/>
    <property type="project" value="InterPro"/>
</dbReference>
<evidence type="ECO:0000313" key="7">
    <source>
        <dbReference type="Proteomes" id="UP000552757"/>
    </source>
</evidence>
<dbReference type="SMART" id="SM00926">
    <property type="entry name" value="Molybdop_Fe4S4"/>
    <property type="match status" value="1"/>
</dbReference>